<dbReference type="Pfam" id="PF05719">
    <property type="entry name" value="GPP34"/>
    <property type="match status" value="1"/>
</dbReference>
<dbReference type="EMBL" id="FXLY01000002">
    <property type="protein sequence ID" value="SMN18117.1"/>
    <property type="molecule type" value="Genomic_DNA"/>
</dbReference>
<keyword evidence="9" id="KW-0808">Transferase</keyword>
<dbReference type="InterPro" id="IPR038261">
    <property type="entry name" value="GPP34-like_sf"/>
</dbReference>
<protein>
    <recommendedName>
        <fullName evidence="7">Vacuolar protein sorting-associated protein 74</fullName>
    </recommendedName>
</protein>
<organism evidence="9 10">
    <name type="scientific">Maudiozyma saulgeensis</name>
    <dbReference type="NCBI Taxonomy" id="1789683"/>
    <lineage>
        <taxon>Eukaryota</taxon>
        <taxon>Fungi</taxon>
        <taxon>Dikarya</taxon>
        <taxon>Ascomycota</taxon>
        <taxon>Saccharomycotina</taxon>
        <taxon>Saccharomycetes</taxon>
        <taxon>Saccharomycetales</taxon>
        <taxon>Saccharomycetaceae</taxon>
        <taxon>Maudiozyma</taxon>
    </lineage>
</organism>
<dbReference type="PANTHER" id="PTHR12704">
    <property type="entry name" value="TRANS-GOLGI PROTEIN GMX33"/>
    <property type="match status" value="1"/>
</dbReference>
<dbReference type="PANTHER" id="PTHR12704:SF2">
    <property type="entry name" value="GOLGI PHOSPHOPROTEIN 3 HOMOLOG SAURON"/>
    <property type="match status" value="1"/>
</dbReference>
<evidence type="ECO:0000256" key="5">
    <source>
        <dbReference type="ARBA" id="ARBA00023136"/>
    </source>
</evidence>
<dbReference type="GO" id="GO:0005829">
    <property type="term" value="C:cytosol"/>
    <property type="evidence" value="ECO:0007669"/>
    <property type="project" value="TreeGrafter"/>
</dbReference>
<comment type="function">
    <text evidence="6">Phosphatidylinositol-4-phosphate-binding protein that links Golgi membranes to the cytoskeleton and may participate in the tensile force required for vesicle budding from the Golgi. Thereby, may play a role in Golgi membrane trafficking and could indirectly give its flattened shape to the Golgi apparatus. May also bind to the coatomer to regulate Golgi membrane trafficking. May play a role in anterograde transport from the Golgi to the plasma membrane and regulate secretion. Mediates the cis and medial Golgi localization of mannosyltransferases through direct binding of their cytosolic domains. Involved in vacuolar protein sorting.</text>
</comment>
<evidence type="ECO:0000256" key="2">
    <source>
        <dbReference type="ARBA" id="ARBA00007284"/>
    </source>
</evidence>
<dbReference type="GO" id="GO:0032580">
    <property type="term" value="C:Golgi cisterna membrane"/>
    <property type="evidence" value="ECO:0007669"/>
    <property type="project" value="UniProtKB-SubCell"/>
</dbReference>
<dbReference type="Gene3D" id="1.10.3630.10">
    <property type="entry name" value="yeast vps74-n-term truncation variant domain like"/>
    <property type="match status" value="1"/>
</dbReference>
<evidence type="ECO:0000256" key="4">
    <source>
        <dbReference type="ARBA" id="ARBA00023121"/>
    </source>
</evidence>
<comment type="subcellular location">
    <subcellularLocation>
        <location evidence="1">Golgi apparatus</location>
        <location evidence="1">Golgi stack membrane</location>
        <topology evidence="1">Peripheral membrane protein</topology>
        <orientation evidence="1">Cytoplasmic side</orientation>
    </subcellularLocation>
</comment>
<accession>A0A1X7QXE7</accession>
<keyword evidence="3" id="KW-0333">Golgi apparatus</keyword>
<dbReference type="STRING" id="1789683.A0A1X7QXE7"/>
<evidence type="ECO:0000256" key="1">
    <source>
        <dbReference type="ARBA" id="ARBA00004344"/>
    </source>
</evidence>
<sequence length="360" mass="40591">MSTLQRRRVNRAGSDSSGTELSPVVTAEQLADNVKNNASNAEGNKYKGQDADDDDDSFTVGKRVAYDPEEAKLQGDYSIPKLTLMEEVLLMGLKDREGHLSFWNDNISYALRGCILIELALRGKIRMLDDSARKRFDVSERLVEVIDGSKTGEVLLDETLQLMKNDEPLTVANWIDLLSGETWNLMKINYQLKQVRERLAKGLVDKGVLRTEMKNFFLFDMATHPVADSTCKEAIKRRILSVLVSRNMELEYNDFFPKTTSFALIRTVALICSAYGANVLENVLASLDFDKRDRAIGRSDEILAQFAQYPFKLDAESEYGISINLNREVTDEIEDLSGHDLQLEVVAGVIEVFSRMDLLL</sequence>
<dbReference type="GO" id="GO:0016740">
    <property type="term" value="F:transferase activity"/>
    <property type="evidence" value="ECO:0007669"/>
    <property type="project" value="UniProtKB-KW"/>
</dbReference>
<reference evidence="9 10" key="1">
    <citation type="submission" date="2017-04" db="EMBL/GenBank/DDBJ databases">
        <authorList>
            <person name="Afonso C.L."/>
            <person name="Miller P.J."/>
            <person name="Scott M.A."/>
            <person name="Spackman E."/>
            <person name="Goraichik I."/>
            <person name="Dimitrov K.M."/>
            <person name="Suarez D.L."/>
            <person name="Swayne D.E."/>
        </authorList>
    </citation>
    <scope>NUCLEOTIDE SEQUENCE [LARGE SCALE GENOMIC DNA]</scope>
</reference>
<comment type="similarity">
    <text evidence="2">Belongs to the GOLPH3/VPS74 family.</text>
</comment>
<evidence type="ECO:0000256" key="7">
    <source>
        <dbReference type="ARBA" id="ARBA00073084"/>
    </source>
</evidence>
<evidence type="ECO:0000256" key="3">
    <source>
        <dbReference type="ARBA" id="ARBA00023034"/>
    </source>
</evidence>
<evidence type="ECO:0000313" key="9">
    <source>
        <dbReference type="EMBL" id="SMN18117.1"/>
    </source>
</evidence>
<dbReference type="GO" id="GO:0048194">
    <property type="term" value="P:Golgi vesicle budding"/>
    <property type="evidence" value="ECO:0007669"/>
    <property type="project" value="TreeGrafter"/>
</dbReference>
<dbReference type="GO" id="GO:0034067">
    <property type="term" value="P:protein localization to Golgi apparatus"/>
    <property type="evidence" value="ECO:0007669"/>
    <property type="project" value="UniProtKB-ARBA"/>
</dbReference>
<dbReference type="InterPro" id="IPR008628">
    <property type="entry name" value="GPP34-like"/>
</dbReference>
<evidence type="ECO:0000256" key="8">
    <source>
        <dbReference type="SAM" id="MobiDB-lite"/>
    </source>
</evidence>
<feature type="region of interest" description="Disordered" evidence="8">
    <location>
        <begin position="36"/>
        <end position="55"/>
    </location>
</feature>
<feature type="compositionally biased region" description="Basic residues" evidence="8">
    <location>
        <begin position="1"/>
        <end position="10"/>
    </location>
</feature>
<dbReference type="GO" id="GO:0007030">
    <property type="term" value="P:Golgi organization"/>
    <property type="evidence" value="ECO:0007669"/>
    <property type="project" value="TreeGrafter"/>
</dbReference>
<keyword evidence="5" id="KW-0472">Membrane</keyword>
<dbReference type="FunFam" id="1.10.3630.10:FF:000002">
    <property type="entry name" value="Vacuolar sorting-associated 74 protein"/>
    <property type="match status" value="1"/>
</dbReference>
<dbReference type="GO" id="GO:0043001">
    <property type="term" value="P:Golgi to plasma membrane protein transport"/>
    <property type="evidence" value="ECO:0007669"/>
    <property type="project" value="TreeGrafter"/>
</dbReference>
<keyword evidence="10" id="KW-1185">Reference proteome</keyword>
<gene>
    <name evidence="9" type="ORF">KASA_0Q05390G</name>
</gene>
<evidence type="ECO:0000313" key="10">
    <source>
        <dbReference type="Proteomes" id="UP000196158"/>
    </source>
</evidence>
<evidence type="ECO:0000256" key="6">
    <source>
        <dbReference type="ARBA" id="ARBA00058727"/>
    </source>
</evidence>
<dbReference type="OrthoDB" id="2189106at2759"/>
<dbReference type="GO" id="GO:0070273">
    <property type="term" value="F:phosphatidylinositol-4-phosphate binding"/>
    <property type="evidence" value="ECO:0007669"/>
    <property type="project" value="InterPro"/>
</dbReference>
<keyword evidence="4" id="KW-0446">Lipid-binding</keyword>
<feature type="region of interest" description="Disordered" evidence="8">
    <location>
        <begin position="1"/>
        <end position="25"/>
    </location>
</feature>
<name>A0A1X7QXE7_9SACH</name>
<proteinExistence type="inferred from homology"/>
<dbReference type="GO" id="GO:0005802">
    <property type="term" value="C:trans-Golgi network"/>
    <property type="evidence" value="ECO:0007669"/>
    <property type="project" value="TreeGrafter"/>
</dbReference>
<dbReference type="GO" id="GO:0006890">
    <property type="term" value="P:retrograde vesicle-mediated transport, Golgi to endoplasmic reticulum"/>
    <property type="evidence" value="ECO:0007669"/>
    <property type="project" value="TreeGrafter"/>
</dbReference>
<dbReference type="Proteomes" id="UP000196158">
    <property type="component" value="Unassembled WGS sequence"/>
</dbReference>
<dbReference type="AlphaFoldDB" id="A0A1X7QXE7"/>
<dbReference type="GO" id="GO:0000139">
    <property type="term" value="C:Golgi membrane"/>
    <property type="evidence" value="ECO:0007669"/>
    <property type="project" value="GOC"/>
</dbReference>